<dbReference type="EMBL" id="SPSG01001620">
    <property type="protein sequence ID" value="TFV02054.1"/>
    <property type="molecule type" value="Genomic_DNA"/>
</dbReference>
<accession>A0A9X8VHT4</accession>
<evidence type="ECO:0000313" key="2">
    <source>
        <dbReference type="EMBL" id="TFV02054.1"/>
    </source>
</evidence>
<reference evidence="2" key="1">
    <citation type="submission" date="2019-03" db="EMBL/GenBank/DDBJ databases">
        <title>Serratia marcescens strain N2 draft genome.</title>
        <authorList>
            <person name="Yassin A."/>
            <person name="El-Kenawy N."/>
            <person name="Youssef N.H."/>
        </authorList>
    </citation>
    <scope>NUCLEOTIDE SEQUENCE [LARGE SCALE GENOMIC DNA]</scope>
    <source>
        <strain evidence="2">N2</strain>
    </source>
</reference>
<proteinExistence type="predicted"/>
<evidence type="ECO:0000256" key="1">
    <source>
        <dbReference type="SAM" id="SignalP"/>
    </source>
</evidence>
<sequence>MQTKNWYTYRAYLGVILVVCSVYVHAADNVKVTVKSNVTEGSCALSGPGAQPFLYGHMGSEFTPSQRTVETMILNITVKCKGSVAGKKGTIQVTGPLLQGQTDIFSAPKSTASHVGVAVREGVYSGALSQFYTPGEVVSKANPDTYVGQVDAVNGGVYPYTLGLVSDGTTPGLGTVNATLTFEIKYQ</sequence>
<dbReference type="SUPFAM" id="SSF49401">
    <property type="entry name" value="Bacterial adhesins"/>
    <property type="match status" value="1"/>
</dbReference>
<dbReference type="InterPro" id="IPR008966">
    <property type="entry name" value="Adhesion_dom_sf"/>
</dbReference>
<dbReference type="AlphaFoldDB" id="A0A9X8VHT4"/>
<feature type="chain" id="PRO_5040882584" description="Fimbrial protein" evidence="1">
    <location>
        <begin position="27"/>
        <end position="187"/>
    </location>
</feature>
<keyword evidence="1" id="KW-0732">Signal</keyword>
<organism evidence="2">
    <name type="scientific">Serratia marcescens</name>
    <dbReference type="NCBI Taxonomy" id="615"/>
    <lineage>
        <taxon>Bacteria</taxon>
        <taxon>Pseudomonadati</taxon>
        <taxon>Pseudomonadota</taxon>
        <taxon>Gammaproteobacteria</taxon>
        <taxon>Enterobacterales</taxon>
        <taxon>Yersiniaceae</taxon>
        <taxon>Serratia</taxon>
    </lineage>
</organism>
<gene>
    <name evidence="2" type="ORF">E0L31_12835</name>
</gene>
<protein>
    <recommendedName>
        <fullName evidence="3">Fimbrial protein</fullName>
    </recommendedName>
</protein>
<dbReference type="GO" id="GO:0009289">
    <property type="term" value="C:pilus"/>
    <property type="evidence" value="ECO:0007669"/>
    <property type="project" value="InterPro"/>
</dbReference>
<dbReference type="InterPro" id="IPR036937">
    <property type="entry name" value="Adhesion_dom_fimbrial_sf"/>
</dbReference>
<dbReference type="Gene3D" id="2.60.40.1090">
    <property type="entry name" value="Fimbrial-type adhesion domain"/>
    <property type="match status" value="1"/>
</dbReference>
<dbReference type="GO" id="GO:0007155">
    <property type="term" value="P:cell adhesion"/>
    <property type="evidence" value="ECO:0007669"/>
    <property type="project" value="InterPro"/>
</dbReference>
<feature type="signal peptide" evidence="1">
    <location>
        <begin position="1"/>
        <end position="26"/>
    </location>
</feature>
<name>A0A9X8VHT4_SERMA</name>
<comment type="caution">
    <text evidence="2">The sequence shown here is derived from an EMBL/GenBank/DDBJ whole genome shotgun (WGS) entry which is preliminary data.</text>
</comment>
<evidence type="ECO:0008006" key="3">
    <source>
        <dbReference type="Google" id="ProtNLM"/>
    </source>
</evidence>
<dbReference type="RefSeq" id="WP_147839252.1">
    <property type="nucleotide sequence ID" value="NZ_SPSG02000029.1"/>
</dbReference>